<dbReference type="RefSeq" id="WP_224195473.1">
    <property type="nucleotide sequence ID" value="NZ_JAIRAU010000043.1"/>
</dbReference>
<feature type="region of interest" description="Disordered" evidence="1">
    <location>
        <begin position="15"/>
        <end position="34"/>
    </location>
</feature>
<evidence type="ECO:0000313" key="3">
    <source>
        <dbReference type="Proteomes" id="UP001139031"/>
    </source>
</evidence>
<comment type="caution">
    <text evidence="2">The sequence shown here is derived from an EMBL/GenBank/DDBJ whole genome shotgun (WGS) entry which is preliminary data.</text>
</comment>
<dbReference type="Proteomes" id="UP001139031">
    <property type="component" value="Unassembled WGS sequence"/>
</dbReference>
<protein>
    <submittedName>
        <fullName evidence="2">Uncharacterized protein</fullName>
    </submittedName>
</protein>
<keyword evidence="3" id="KW-1185">Reference proteome</keyword>
<proteinExistence type="predicted"/>
<sequence length="126" mass="13736">MTVDEAGGTVFVTMASAARKKATPSDQPKPRRGPIKIQVNRSIRGATYGLDGDSRRAIQATYPDLRAAPSVYVATESEEDFERVHSKMWKQIALVLTGLPTAKLRQLGVVLVDPVTRTELARPFAA</sequence>
<reference evidence="2" key="1">
    <citation type="submission" date="2021-08" db="EMBL/GenBank/DDBJ databases">
        <authorList>
            <person name="Stevens D.C."/>
        </authorList>
    </citation>
    <scope>NUCLEOTIDE SEQUENCE</scope>
    <source>
        <strain evidence="2">DSM 53165</strain>
    </source>
</reference>
<dbReference type="EMBL" id="JAIRAU010000043">
    <property type="protein sequence ID" value="MBZ5713740.1"/>
    <property type="molecule type" value="Genomic_DNA"/>
</dbReference>
<evidence type="ECO:0000313" key="2">
    <source>
        <dbReference type="EMBL" id="MBZ5713740.1"/>
    </source>
</evidence>
<gene>
    <name evidence="2" type="ORF">K7C98_31305</name>
</gene>
<evidence type="ECO:0000256" key="1">
    <source>
        <dbReference type="SAM" id="MobiDB-lite"/>
    </source>
</evidence>
<organism evidence="2 3">
    <name type="scientific">Nannocystis pusilla</name>
    <dbReference type="NCBI Taxonomy" id="889268"/>
    <lineage>
        <taxon>Bacteria</taxon>
        <taxon>Pseudomonadati</taxon>
        <taxon>Myxococcota</taxon>
        <taxon>Polyangia</taxon>
        <taxon>Nannocystales</taxon>
        <taxon>Nannocystaceae</taxon>
        <taxon>Nannocystis</taxon>
    </lineage>
</organism>
<accession>A0ABS7U043</accession>
<name>A0ABS7U043_9BACT</name>